<dbReference type="InterPro" id="IPR053185">
    <property type="entry name" value="SET_domain_protein"/>
</dbReference>
<organism evidence="3 4">
    <name type="scientific">Hypsizygus marmoreus</name>
    <name type="common">White beech mushroom</name>
    <name type="synonym">Agaricus marmoreus</name>
    <dbReference type="NCBI Taxonomy" id="39966"/>
    <lineage>
        <taxon>Eukaryota</taxon>
        <taxon>Fungi</taxon>
        <taxon>Dikarya</taxon>
        <taxon>Basidiomycota</taxon>
        <taxon>Agaricomycotina</taxon>
        <taxon>Agaricomycetes</taxon>
        <taxon>Agaricomycetidae</taxon>
        <taxon>Agaricales</taxon>
        <taxon>Tricholomatineae</taxon>
        <taxon>Lyophyllaceae</taxon>
        <taxon>Hypsizygus</taxon>
    </lineage>
</organism>
<dbReference type="AlphaFoldDB" id="A0A369K6A0"/>
<dbReference type="OrthoDB" id="5945798at2759"/>
<evidence type="ECO:0000256" key="1">
    <source>
        <dbReference type="SAM" id="MobiDB-lite"/>
    </source>
</evidence>
<keyword evidence="4" id="KW-1185">Reference proteome</keyword>
<evidence type="ECO:0000313" key="4">
    <source>
        <dbReference type="Proteomes" id="UP000076154"/>
    </source>
</evidence>
<accession>A0A369K6A0</accession>
<dbReference type="EMBL" id="LUEZ02000012">
    <property type="protein sequence ID" value="RDB28327.1"/>
    <property type="molecule type" value="Genomic_DNA"/>
</dbReference>
<dbReference type="InterPro" id="IPR046341">
    <property type="entry name" value="SET_dom_sf"/>
</dbReference>
<dbReference type="STRING" id="39966.A0A369K6A0"/>
<sequence length="408" mass="45794">MMKRGFLNTKKAARSAERHAPDPLPSKLQPAQANFPIAEVERALPEYEVPHIKHAERDPTKKDNSYVFATIPSKESAGTTPAEYSDNVTECLFIGPQPTRAILNTPNFPSHVPRPPMPCHRIGATSTMGLGWFATRDLKMNDVIFAERPLVVTPVRDNRPIGVAQPGMSAEQRQRALGAMEEYEKVLQGVVERMSVENRAALMELANSHTEDGSGPILGVIRTNGFGISFGRKDEVDKDWYSAVHDQLSRINHSCAPNASGHFDLASFSSTVRALRDIKKGDEIFVAYCDQKPTTARQQQLKPYGFTCMCYSCTDPTSDALRERISQSVNHLRVHRTDDAELLKKSIAWMKTIEKAGMQSLMEYGVHIVAAGRAALAMRRRDEYVRYRRMWSDWHEAIDGKPPVRMML</sequence>
<dbReference type="InterPro" id="IPR001214">
    <property type="entry name" value="SET_dom"/>
</dbReference>
<dbReference type="Pfam" id="PF00856">
    <property type="entry name" value="SET"/>
    <property type="match status" value="1"/>
</dbReference>
<dbReference type="SMART" id="SM00317">
    <property type="entry name" value="SET"/>
    <property type="match status" value="1"/>
</dbReference>
<comment type="caution">
    <text evidence="3">The sequence shown here is derived from an EMBL/GenBank/DDBJ whole genome shotgun (WGS) entry which is preliminary data.</text>
</comment>
<dbReference type="Proteomes" id="UP000076154">
    <property type="component" value="Unassembled WGS sequence"/>
</dbReference>
<dbReference type="SUPFAM" id="SSF82199">
    <property type="entry name" value="SET domain"/>
    <property type="match status" value="1"/>
</dbReference>
<evidence type="ECO:0000259" key="2">
    <source>
        <dbReference type="PROSITE" id="PS50280"/>
    </source>
</evidence>
<dbReference type="Gene3D" id="2.170.270.10">
    <property type="entry name" value="SET domain"/>
    <property type="match status" value="1"/>
</dbReference>
<protein>
    <submittedName>
        <fullName evidence="3">SET domain-containing protein 5</fullName>
    </submittedName>
</protein>
<dbReference type="PANTHER" id="PTHR47332">
    <property type="entry name" value="SET DOMAIN-CONTAINING PROTEIN 5"/>
    <property type="match status" value="1"/>
</dbReference>
<dbReference type="PANTHER" id="PTHR47332:SF4">
    <property type="entry name" value="SET DOMAIN-CONTAINING PROTEIN 5"/>
    <property type="match status" value="1"/>
</dbReference>
<dbReference type="PROSITE" id="PS50280">
    <property type="entry name" value="SET"/>
    <property type="match status" value="1"/>
</dbReference>
<feature type="domain" description="SET" evidence="2">
    <location>
        <begin position="118"/>
        <end position="289"/>
    </location>
</feature>
<evidence type="ECO:0000313" key="3">
    <source>
        <dbReference type="EMBL" id="RDB28327.1"/>
    </source>
</evidence>
<feature type="region of interest" description="Disordered" evidence="1">
    <location>
        <begin position="1"/>
        <end position="31"/>
    </location>
</feature>
<proteinExistence type="predicted"/>
<dbReference type="InParanoid" id="A0A369K6A0"/>
<name>A0A369K6A0_HYPMA</name>
<gene>
    <name evidence="3" type="primary">set5_9</name>
    <name evidence="3" type="ORF">Hypma_001523</name>
</gene>
<reference evidence="3" key="1">
    <citation type="submission" date="2018-04" db="EMBL/GenBank/DDBJ databases">
        <title>Whole genome sequencing of Hypsizygus marmoreus.</title>
        <authorList>
            <person name="Choi I.-G."/>
            <person name="Min B."/>
            <person name="Kim J.-G."/>
            <person name="Kim S."/>
            <person name="Oh Y.-L."/>
            <person name="Kong W.-S."/>
            <person name="Park H."/>
            <person name="Jeong J."/>
            <person name="Song E.-S."/>
        </authorList>
    </citation>
    <scope>NUCLEOTIDE SEQUENCE [LARGE SCALE GENOMIC DNA]</scope>
    <source>
        <strain evidence="3">51987-8</strain>
    </source>
</reference>